<keyword evidence="3" id="KW-1185">Reference proteome</keyword>
<protein>
    <recommendedName>
        <fullName evidence="4">Secreted protein</fullName>
    </recommendedName>
</protein>
<feature type="chain" id="PRO_5043016536" description="Secreted protein" evidence="1">
    <location>
        <begin position="22"/>
        <end position="206"/>
    </location>
</feature>
<gene>
    <name evidence="2" type="ORF">VNO77_19651</name>
</gene>
<evidence type="ECO:0000313" key="2">
    <source>
        <dbReference type="EMBL" id="KAK7339012.1"/>
    </source>
</evidence>
<evidence type="ECO:0000256" key="1">
    <source>
        <dbReference type="SAM" id="SignalP"/>
    </source>
</evidence>
<evidence type="ECO:0000313" key="3">
    <source>
        <dbReference type="Proteomes" id="UP001367508"/>
    </source>
</evidence>
<proteinExistence type="predicted"/>
<reference evidence="2 3" key="1">
    <citation type="submission" date="2024-01" db="EMBL/GenBank/DDBJ databases">
        <title>The genomes of 5 underutilized Papilionoideae crops provide insights into root nodulation and disease resistanc.</title>
        <authorList>
            <person name="Jiang F."/>
        </authorList>
    </citation>
    <scope>NUCLEOTIDE SEQUENCE [LARGE SCALE GENOMIC DNA]</scope>
    <source>
        <strain evidence="2">LVBAO_FW01</strain>
        <tissue evidence="2">Leaves</tissue>
    </source>
</reference>
<feature type="signal peptide" evidence="1">
    <location>
        <begin position="1"/>
        <end position="21"/>
    </location>
</feature>
<accession>A0AAN9LN05</accession>
<keyword evidence="1" id="KW-0732">Signal</keyword>
<dbReference type="Proteomes" id="UP001367508">
    <property type="component" value="Unassembled WGS sequence"/>
</dbReference>
<sequence>MRQWFRSPWRTLLLLVHVSDSPPRNCLLSCVVLLENDLNQNQFQHRLGSCVHQFCVVVRSYKAKYSAPWDINRWSLERKRKDGHVLFLQRSKGQELSGKIGMNTMDHRVQLSLVKDLVCCGPPSLLRPDGRGNSVITASDQYASGSLGWRFDRCISRRPNCLCTRLGAPKLVDFYCRVEMARNCYHLGRLASRAYDSITKESFLEH</sequence>
<evidence type="ECO:0008006" key="4">
    <source>
        <dbReference type="Google" id="ProtNLM"/>
    </source>
</evidence>
<comment type="caution">
    <text evidence="2">The sequence shown here is derived from an EMBL/GenBank/DDBJ whole genome shotgun (WGS) entry which is preliminary data.</text>
</comment>
<dbReference type="EMBL" id="JAYMYQ010000004">
    <property type="protein sequence ID" value="KAK7339012.1"/>
    <property type="molecule type" value="Genomic_DNA"/>
</dbReference>
<dbReference type="AlphaFoldDB" id="A0AAN9LN05"/>
<organism evidence="2 3">
    <name type="scientific">Canavalia gladiata</name>
    <name type="common">Sword bean</name>
    <name type="synonym">Dolichos gladiatus</name>
    <dbReference type="NCBI Taxonomy" id="3824"/>
    <lineage>
        <taxon>Eukaryota</taxon>
        <taxon>Viridiplantae</taxon>
        <taxon>Streptophyta</taxon>
        <taxon>Embryophyta</taxon>
        <taxon>Tracheophyta</taxon>
        <taxon>Spermatophyta</taxon>
        <taxon>Magnoliopsida</taxon>
        <taxon>eudicotyledons</taxon>
        <taxon>Gunneridae</taxon>
        <taxon>Pentapetalae</taxon>
        <taxon>rosids</taxon>
        <taxon>fabids</taxon>
        <taxon>Fabales</taxon>
        <taxon>Fabaceae</taxon>
        <taxon>Papilionoideae</taxon>
        <taxon>50 kb inversion clade</taxon>
        <taxon>NPAAA clade</taxon>
        <taxon>indigoferoid/millettioid clade</taxon>
        <taxon>Phaseoleae</taxon>
        <taxon>Canavalia</taxon>
    </lineage>
</organism>
<name>A0AAN9LN05_CANGL</name>